<dbReference type="PATRIC" id="fig|1246995.3.peg.3428"/>
<dbReference type="AlphaFoldDB" id="U5VY06"/>
<dbReference type="KEGG" id="afs:AFR_16895"/>
<dbReference type="OrthoDB" id="4544554at2"/>
<accession>U5VY06</accession>
<keyword evidence="2" id="KW-1185">Reference proteome</keyword>
<dbReference type="EMBL" id="CP006272">
    <property type="protein sequence ID" value="AGZ41657.1"/>
    <property type="molecule type" value="Genomic_DNA"/>
</dbReference>
<sequence length="169" mass="19241">MVSASDFRRGDRLLLSCEPCTVEVTGSDRFFVYVRWPWGEPDPGSEHPGEQSRAFARDPASEDFQDQVWRLDPPPADLTTGDVCTLFAPPTKVIVRAISRFDPPLDIGRLPRPSAALHFRPAGRWRWYADTGDTIYLDLVEPLVIEHVGRLRKWIDRVSGRRLSSRSHT</sequence>
<gene>
    <name evidence="1" type="ORF">AFR_16895</name>
</gene>
<dbReference type="RefSeq" id="WP_023361790.1">
    <property type="nucleotide sequence ID" value="NC_022657.1"/>
</dbReference>
<dbReference type="eggNOG" id="ENOG503241I">
    <property type="taxonomic scope" value="Bacteria"/>
</dbReference>
<reference evidence="1 2" key="1">
    <citation type="journal article" date="2014" name="J. Biotechnol.">
        <title>Complete genome sequence of the actinobacterium Actinoplanes friuliensis HAG 010964, producer of the lipopeptide antibiotic friulimycin.</title>
        <authorList>
            <person name="Ruckert C."/>
            <person name="Szczepanowski R."/>
            <person name="Albersmeier A."/>
            <person name="Goesmann A."/>
            <person name="Fischer N."/>
            <person name="Steinkamper A."/>
            <person name="Puhler A."/>
            <person name="Biener R."/>
            <person name="Schwartz D."/>
            <person name="Kalinowski J."/>
        </authorList>
    </citation>
    <scope>NUCLEOTIDE SEQUENCE [LARGE SCALE GENOMIC DNA]</scope>
    <source>
        <strain evidence="1 2">DSM 7358</strain>
    </source>
</reference>
<evidence type="ECO:0000313" key="1">
    <source>
        <dbReference type="EMBL" id="AGZ41657.1"/>
    </source>
</evidence>
<proteinExistence type="predicted"/>
<name>U5VY06_9ACTN</name>
<dbReference type="Proteomes" id="UP000017746">
    <property type="component" value="Chromosome"/>
</dbReference>
<organism evidence="1 2">
    <name type="scientific">Actinoplanes friuliensis DSM 7358</name>
    <dbReference type="NCBI Taxonomy" id="1246995"/>
    <lineage>
        <taxon>Bacteria</taxon>
        <taxon>Bacillati</taxon>
        <taxon>Actinomycetota</taxon>
        <taxon>Actinomycetes</taxon>
        <taxon>Micromonosporales</taxon>
        <taxon>Micromonosporaceae</taxon>
        <taxon>Actinoplanes</taxon>
    </lineage>
</organism>
<evidence type="ECO:0000313" key="2">
    <source>
        <dbReference type="Proteomes" id="UP000017746"/>
    </source>
</evidence>
<dbReference type="HOGENOM" id="CLU_144187_0_0_11"/>
<protein>
    <submittedName>
        <fullName evidence="1">Uncharacterized protein</fullName>
    </submittedName>
</protein>